<proteinExistence type="predicted"/>
<dbReference type="HOGENOM" id="CLU_1785794_0_0_11"/>
<dbReference type="eggNOG" id="ENOG5031ZNZ">
    <property type="taxonomic scope" value="Bacteria"/>
</dbReference>
<name>N0D4L0_STRMI</name>
<dbReference type="AlphaFoldDB" id="N0D4L0"/>
<organism evidence="1 2">
    <name type="scientific">Streptomyces microflavus DSM 40593</name>
    <dbReference type="NCBI Taxonomy" id="1303692"/>
    <lineage>
        <taxon>Bacteria</taxon>
        <taxon>Bacillati</taxon>
        <taxon>Actinomycetota</taxon>
        <taxon>Actinomycetes</taxon>
        <taxon>Kitasatosporales</taxon>
        <taxon>Streptomycetaceae</taxon>
        <taxon>Streptomyces</taxon>
    </lineage>
</organism>
<dbReference type="EMBL" id="CP005080">
    <property type="protein sequence ID" value="AGK80833.1"/>
    <property type="molecule type" value="Genomic_DNA"/>
</dbReference>
<sequence length="145" mass="15704">MFNLTIDAKAHGTRIESLYRLVDSAGLVITVHSSGDPNGMTRAIFEAAPRLSEDHEIRANGMILSTLAQFRMFWGVVGYPGGSLAILTPMSLYEAQDRRDWIRHFMHDVLDPVNALAGPGYRVGGGGNGTVSDSEFAQAFSGAYV</sequence>
<gene>
    <name evidence="1" type="ORF">SFUL_5950</name>
</gene>
<dbReference type="RefSeq" id="WP_015612132.1">
    <property type="nucleotide sequence ID" value="NC_021177.1"/>
</dbReference>
<evidence type="ECO:0000313" key="2">
    <source>
        <dbReference type="Proteomes" id="UP000013304"/>
    </source>
</evidence>
<dbReference type="Proteomes" id="UP000013304">
    <property type="component" value="Chromosome"/>
</dbReference>
<accession>N0D4L0</accession>
<protein>
    <submittedName>
        <fullName evidence="1">Uncharacterized protein</fullName>
    </submittedName>
</protein>
<reference evidence="1 2" key="1">
    <citation type="submission" date="2013-04" db="EMBL/GenBank/DDBJ databases">
        <title>Complete genome sequence of Streptomyces fulvissimus.</title>
        <authorList>
            <person name="Myronovskyi M."/>
            <person name="Tokovenko B."/>
            <person name="Manderscheid N."/>
            <person name="Petzke L."/>
            <person name="Luzhetskyy A."/>
        </authorList>
    </citation>
    <scope>NUCLEOTIDE SEQUENCE [LARGE SCALE GENOMIC DNA]</scope>
    <source>
        <strain evidence="1 2">DSM 40593</strain>
    </source>
</reference>
<evidence type="ECO:0000313" key="1">
    <source>
        <dbReference type="EMBL" id="AGK80833.1"/>
    </source>
</evidence>
<dbReference type="KEGG" id="sfi:SFUL_5950"/>
<dbReference type="OrthoDB" id="3401328at2"/>